<dbReference type="RefSeq" id="WP_320422764.1">
    <property type="nucleotide sequence ID" value="NZ_JAXCLA010000003.1"/>
</dbReference>
<dbReference type="PANTHER" id="PTHR30023:SF0">
    <property type="entry name" value="PENICILLIN-SENSITIVE CARBOXYPEPTIDASE A"/>
    <property type="match status" value="1"/>
</dbReference>
<comment type="caution">
    <text evidence="4">The sequence shown here is derived from an EMBL/GenBank/DDBJ whole genome shotgun (WGS) entry which is preliminary data.</text>
</comment>
<dbReference type="InterPro" id="IPR012338">
    <property type="entry name" value="Beta-lactam/transpept-like"/>
</dbReference>
<feature type="chain" id="PRO_5046040485" evidence="3">
    <location>
        <begin position="18"/>
        <end position="492"/>
    </location>
</feature>
<dbReference type="PRINTS" id="PR00922">
    <property type="entry name" value="DADACBPTASE3"/>
</dbReference>
<dbReference type="Gene3D" id="3.40.710.10">
    <property type="entry name" value="DD-peptidase/beta-lactamase superfamily"/>
    <property type="match status" value="1"/>
</dbReference>
<organism evidence="4 5">
    <name type="scientific">Roseateles agri</name>
    <dbReference type="NCBI Taxonomy" id="3098619"/>
    <lineage>
        <taxon>Bacteria</taxon>
        <taxon>Pseudomonadati</taxon>
        <taxon>Pseudomonadota</taxon>
        <taxon>Betaproteobacteria</taxon>
        <taxon>Burkholderiales</taxon>
        <taxon>Sphaerotilaceae</taxon>
        <taxon>Roseateles</taxon>
    </lineage>
</organism>
<gene>
    <name evidence="4" type="primary">dacB</name>
    <name evidence="4" type="ORF">SNE35_10070</name>
</gene>
<keyword evidence="4" id="KW-0121">Carboxypeptidase</keyword>
<name>A0ABU5DI08_9BURK</name>
<keyword evidence="5" id="KW-1185">Reference proteome</keyword>
<keyword evidence="2 4" id="KW-0378">Hydrolase</keyword>
<evidence type="ECO:0000256" key="2">
    <source>
        <dbReference type="ARBA" id="ARBA00022801"/>
    </source>
</evidence>
<dbReference type="InterPro" id="IPR000667">
    <property type="entry name" value="Peptidase_S13"/>
</dbReference>
<reference evidence="4 5" key="1">
    <citation type="submission" date="2023-11" db="EMBL/GenBank/DDBJ databases">
        <title>Paucibacter sp. nov., isolated from fresh soil in Korea.</title>
        <authorList>
            <person name="Le N.T.T."/>
        </authorList>
    </citation>
    <scope>NUCLEOTIDE SEQUENCE [LARGE SCALE GENOMIC DNA]</scope>
    <source>
        <strain evidence="4 5">R3-3</strain>
    </source>
</reference>
<dbReference type="Pfam" id="PF02113">
    <property type="entry name" value="Peptidase_S13"/>
    <property type="match status" value="1"/>
</dbReference>
<evidence type="ECO:0000256" key="3">
    <source>
        <dbReference type="SAM" id="SignalP"/>
    </source>
</evidence>
<dbReference type="EC" id="3.4.16.4" evidence="4"/>
<feature type="signal peptide" evidence="3">
    <location>
        <begin position="1"/>
        <end position="17"/>
    </location>
</feature>
<dbReference type="NCBIfam" id="TIGR00666">
    <property type="entry name" value="PBP4"/>
    <property type="match status" value="1"/>
</dbReference>
<keyword evidence="3" id="KW-0732">Signal</keyword>
<dbReference type="PROSITE" id="PS51257">
    <property type="entry name" value="PROKAR_LIPOPROTEIN"/>
    <property type="match status" value="1"/>
</dbReference>
<evidence type="ECO:0000313" key="5">
    <source>
        <dbReference type="Proteomes" id="UP001285263"/>
    </source>
</evidence>
<evidence type="ECO:0000313" key="4">
    <source>
        <dbReference type="EMBL" id="MDY0744854.1"/>
    </source>
</evidence>
<evidence type="ECO:0000256" key="1">
    <source>
        <dbReference type="ARBA" id="ARBA00006096"/>
    </source>
</evidence>
<dbReference type="PANTHER" id="PTHR30023">
    <property type="entry name" value="D-ALANYL-D-ALANINE CARBOXYPEPTIDASE"/>
    <property type="match status" value="1"/>
</dbReference>
<keyword evidence="4" id="KW-0645">Protease</keyword>
<dbReference type="Proteomes" id="UP001285263">
    <property type="component" value="Unassembled WGS sequence"/>
</dbReference>
<sequence>MKAAVTVALALSLSACASWQPAPAVPDEVKQAMTQAGLPLSALGVVAYPIGDAAHALRLNEQQPMRPASTMKLVTGAVALDKLGTNWRGRTDLLVDAAAFAALSPKDGVLAGPLYLRGGADTDLDWGELVQLLRDLRERGVREIQGGLVVDRTLFRPARLDLGVPPFDDTPESYYNAIPDALNLNGNLLTYALKSDAKTGAVEAWTSPAWPGITVDASAMTPSDAACKDWERGWQSPLVLPLPPAQAAAQTQHVVLQGSFPRGCERQEEFTNLVDRQWLAAQAVRQIWGELGGKLGGSPATDREGATPADAKLLATHQGHPLAEVMRGMMKRSDNALTRLTYLRFGADAAAADEPTLAASERVVRDWFAAHGIDATGLVLENGSGLSRLERIKPAQLAALLQAAHDGPQGPELLAMLPVAGVDGTLRRRMKGTPAEGRARMKTGTLHDTFALAGYVPDAHGRLWIVVGMINDENGDKGKPALDALAAWVARQ</sequence>
<dbReference type="Gene3D" id="3.50.80.20">
    <property type="entry name" value="D-Ala-D-Ala carboxypeptidase C, peptidase S13"/>
    <property type="match status" value="1"/>
</dbReference>
<protein>
    <submittedName>
        <fullName evidence="4">D-alanyl-D-alanine carboxypeptidase/D-alanyl-D-alanine-endopeptidase</fullName>
        <ecNumber evidence="4">3.4.16.4</ecNumber>
    </submittedName>
</protein>
<dbReference type="SUPFAM" id="SSF56601">
    <property type="entry name" value="beta-lactamase/transpeptidase-like"/>
    <property type="match status" value="1"/>
</dbReference>
<accession>A0ABU5DI08</accession>
<proteinExistence type="inferred from homology"/>
<dbReference type="EMBL" id="JAXCLA010000003">
    <property type="protein sequence ID" value="MDY0744854.1"/>
    <property type="molecule type" value="Genomic_DNA"/>
</dbReference>
<comment type="similarity">
    <text evidence="1">Belongs to the peptidase S13 family.</text>
</comment>
<dbReference type="GO" id="GO:0009002">
    <property type="term" value="F:serine-type D-Ala-D-Ala carboxypeptidase activity"/>
    <property type="evidence" value="ECO:0007669"/>
    <property type="project" value="UniProtKB-EC"/>
</dbReference>